<accession>A0AA44JBM0</accession>
<evidence type="ECO:0000313" key="2">
    <source>
        <dbReference type="Proteomes" id="UP000702952"/>
    </source>
</evidence>
<reference evidence="1" key="1">
    <citation type="journal article" date="2020" name="Science">
        <title>Unexpected conservation and global transmission of agrobacterial virulence plasmids.</title>
        <authorList>
            <person name="Weisberg A.J."/>
            <person name="Davis E.W. 2nd"/>
            <person name="Tabima J."/>
            <person name="Belcher M.S."/>
            <person name="Miller M."/>
            <person name="Kuo C.H."/>
            <person name="Loper J.E."/>
            <person name="Grunwald N.J."/>
            <person name="Putnam M.L."/>
            <person name="Chang J.H."/>
        </authorList>
    </citation>
    <scope>NUCLEOTIDE SEQUENCE</scope>
    <source>
        <strain evidence="1">17-1853-1a</strain>
    </source>
</reference>
<protein>
    <submittedName>
        <fullName evidence="1">Uncharacterized protein</fullName>
    </submittedName>
</protein>
<sequence>MPTIDNFVNSAASGIELDLARVNIAGGDAKPFYCAQMRSFWREKEGDTDAAVSETFGLRSLLVDAKARKVGVKGGSTVSHNAPVLLRLYARPRLYDTVRSNRLYLWDPNVEVEGELTPSGNASDLLVAPLSAWPDTTADDIRVPHLRLVDGRATVEVKLTGNLAKLLGFSAAQSTLFGGLSVIATGGKLKAVLVPEGIEFEGSLPDPTRDFTGGKSTDRIAGTFRLECDTRGAQPQYLLRLVRADLAAITATEDRIAEALSGLLSENAPVAVRYDKRPVVPPLFWTLTHVATTLKLKPTAADPPDFEMQIAETAVDVRIRTQGPNEGEGGLASLLSKTVLWKRIALQDVELEIGAGDVVPGSAPLEIVFSKQAKRWTPEIGDIVDRPYSVPLGPVAERLLPIYRAGDGISADVDHAPYVFLPVHEGWLQIAIGAAAVHGTSPVTPSSGSAMSGRIFVSREMSNLALLIDDADTIRLKVKWTGNPVPIVSRVTLDTGNARGQLLGFLHAAETSPSPREVLPTLRGGPAATRDLPLWFGTDAPTPSFAGQFSWLASTGSFSATITLPPLATQELDERPSALAWLPVGSSPFIASVPLTRTVPSAPDPSASRGLIPRIIDHGQTIKLDSTTGSVLPTLSADGAKWYSEPVGAKGHSLLLPTLAGTEFAATTSDASKGMDQARLRFDLPILDELFAWSDPPRKGAVAQTEPTHVSPPTALEPARLAATWAQSFDRIALTRTQDSDLSIWIPTESESSVDVKALVAPFKWRTKLAIQPSLPDAWGRYSLDSGNYRLDSAVEGLGGAQPLSFLIDGSAIKPDADGDITVAGNAANLFSHTFPAGSREMIWDSRGFGLAAAPDNGLRAAGQMTLKNATEVNVQPILLRTLKALLVINPDHDDGAPWRFENPISIHLRDLPTIGTTFDGTDNPVENAVGTNGQAFDAGNFATSLHEWRLFQTNSGAKRHDIKWGPFAFKPLRLLKVVFDENDEPVAISVIGSMRFSPSSIAGKTPCTEDGPFEQDDVYLRHDLFELALTHKDGKWSHAWRGKAVETDGGKVIFKPRDSEVSLDVELGDGTKSSKPADYTGFLQWDGDVAASIKLNIVTSEAMISARLFGFDHRLAGVATPNTAGFTVDLDIEGAQSPGETRAMFHVSDAKVRVENSDRVLTINGLIAIHPQEPVDGKPLKNNLIASIDGDGSCWIGVAGPRQPTRVEHATGVFTWRGQLTINTATKLPFRFEAGTLELKAALVFIADSREDAVKTLGAVEIGSAWAQATLIDLKQPNARMDYQLLASKSANRQHSLDITWSRSIDSPIAWLDGQIRKDSTTELPPEWLDPAKADQKLRSRTIFIDGDASKRLRHRATLQLRAHRVDVDLLMVMDNIVRAREPVRLLAITDHQLMPLTQPKPEKLRARWTTLDHIVITSRRLMALECKKSTFAPIEASNKYRGVSSGMARNGIAPFNLAEAGFHDRALAEGWWDEDDDDLIIIGGAAVQFPDPTVEGLAFTAVFPWIDIRGKDEKPIADLNMKSGEWRVASADLWPATPMPSGAMSVVVIGAQSEGPAIRDQFESRRLMSAEAGDIAPEDVIPVEQAFLERSTAGAVELAAAPFFLRAMMAVSARIALDPPASEDGVPWNATTIEACRFVQNDTGIIKPSFSARRVKVKAENSPVGNTHETMATANLVVLSRRYATELAGYRRIAPEVVEDIPAHALRDEIAELATNIHAAALMAVRVATLPRMLPGFVWRAIAPTFGAVAAGKVLTAGRNDIGPSAALGWPSETGTADLYRFVPVLGEELPVLGHEAGLSARFQMLGWPAYAPEWRDVSAPAPGSAEALYLSFGHHIVYDRDGTKGLTFDGPPARHLLPAVARRRAPITERTNDVLRAVLRTQQAGADAVPATTNVGGARFAAPILPPSVERGVVGRRPGVMEAVISSMTIPGDRTAFDPMHDRFGRPANSGPVVAHQLRNPRSPILPRDEIVAVNAEQIAEMQRITFDLRRRTYVSMADCDAKTGKVPLFRPFDGAADIIRIDTDGVRHDRVTFSPVDRALVGPGWNGAIEIAIETATFPVGTDRTGRKLSINAWVEIGAEVFPANLGIAPDGSFILDLEAPAATFILKVKEPLNANEALRDANADTVIRIVLDIVDTRTVDGGALLPASPRWQCVLPLMLDPGGRRVLPVTTKTIVFGDPSYDRQLASQAAGNRQAIKFAADEVFLLSADRKEYDLGLTLRFAGGFIKQRSGEFKKLSGFPNYELKLVRLPPRLPNGDQPQAEPLKFDTADLEPGGGYTVNACQAYELPLRRLVLQSRPADACPLTPGDRLQLTATLTKVVGGKENTTSIMVTLDIVADPVIAPPPSVYTLIESSQERALARSVLHASAPLPQKVEFPDLLGDLAQGHVRRRALFVWAYAKAGKSGDQSSLNLIKFDRAGGAQLPDG</sequence>
<comment type="caution">
    <text evidence="1">The sequence shown here is derived from an EMBL/GenBank/DDBJ whole genome shotgun (WGS) entry which is preliminary data.</text>
</comment>
<organism evidence="1 2">
    <name type="scientific">Agrobacterium tumefaciens</name>
    <dbReference type="NCBI Taxonomy" id="358"/>
    <lineage>
        <taxon>Bacteria</taxon>
        <taxon>Pseudomonadati</taxon>
        <taxon>Pseudomonadota</taxon>
        <taxon>Alphaproteobacteria</taxon>
        <taxon>Hyphomicrobiales</taxon>
        <taxon>Rhizobiaceae</taxon>
        <taxon>Rhizobium/Agrobacterium group</taxon>
        <taxon>Agrobacterium</taxon>
        <taxon>Agrobacterium tumefaciens complex</taxon>
    </lineage>
</organism>
<proteinExistence type="predicted"/>
<evidence type="ECO:0000313" key="1">
    <source>
        <dbReference type="EMBL" id="NTC32154.1"/>
    </source>
</evidence>
<dbReference type="EMBL" id="JAAMAY010000046">
    <property type="protein sequence ID" value="NTC32154.1"/>
    <property type="molecule type" value="Genomic_DNA"/>
</dbReference>
<dbReference type="Proteomes" id="UP000702952">
    <property type="component" value="Unassembled WGS sequence"/>
</dbReference>
<gene>
    <name evidence="1" type="ORF">G6M46_28855</name>
</gene>
<name>A0AA44JBM0_AGRTU</name>
<dbReference type="RefSeq" id="WP_065660170.1">
    <property type="nucleotide sequence ID" value="NZ_CP123839.1"/>
</dbReference>